<feature type="compositionally biased region" description="Low complexity" evidence="1">
    <location>
        <begin position="90"/>
        <end position="100"/>
    </location>
</feature>
<reference evidence="3 4" key="1">
    <citation type="submission" date="2016-06" db="EMBL/GenBank/DDBJ databases">
        <title>Evolution of pathogenesis and genome organization in the Tremellales.</title>
        <authorList>
            <person name="Cuomo C."/>
            <person name="Litvintseva A."/>
            <person name="Heitman J."/>
            <person name="Chen Y."/>
            <person name="Sun S."/>
            <person name="Springer D."/>
            <person name="Dromer F."/>
            <person name="Young S."/>
            <person name="Zeng Q."/>
            <person name="Chapman S."/>
            <person name="Gujja S."/>
            <person name="Saif S."/>
            <person name="Birren B."/>
        </authorList>
    </citation>
    <scope>NUCLEOTIDE SEQUENCE [LARGE SCALE GENOMIC DNA]</scope>
    <source>
        <strain evidence="3 4">CBS 6039</strain>
    </source>
</reference>
<dbReference type="InterPro" id="IPR035899">
    <property type="entry name" value="DBL_dom_sf"/>
</dbReference>
<feature type="region of interest" description="Disordered" evidence="1">
    <location>
        <begin position="869"/>
        <end position="888"/>
    </location>
</feature>
<feature type="region of interest" description="Disordered" evidence="1">
    <location>
        <begin position="1"/>
        <end position="155"/>
    </location>
</feature>
<feature type="region of interest" description="Disordered" evidence="1">
    <location>
        <begin position="1300"/>
        <end position="1336"/>
    </location>
</feature>
<dbReference type="PROSITE" id="PS50010">
    <property type="entry name" value="DH_2"/>
    <property type="match status" value="1"/>
</dbReference>
<dbReference type="PANTHER" id="PTHR45818:SF3">
    <property type="entry name" value="PROTEIN VAV"/>
    <property type="match status" value="1"/>
</dbReference>
<sequence>MDALIHPSIAIPNLPTIPQSAVPSPTSQRSPRGPTTPPLPIPHPQPSVPFPQRDGTDGSGTTRRSSLSRLPPAEGSYFPPTPSPGSRVASSNSSPGGTSRPRPPPLVLPTDSPDDADYGITPTTKGKGKEKARDLVSDSPEQLRPACEIDREDPDEAVALRAIDPPNPHKSPSVGSIVRLIKKRSSASILGDRSDESVRISLRQSLSNLKEGLRRPASKSPETTLTPLHPLPPPCPERRISPKTRSRSFDSSKIDFSAPPPVTAESSLRRSKTVSHPRSPKSQSLLFTGECSPRHDETSVETHTSVSAGAFSPMSLTNNHPLSSATTSLSRSAKSGKEGHPGKAKEMGSEDSLDSVKQWKTKQKVHHDRLEVRKQSLLELVEKTVSHAHALDILESVYLSSANSSSLPASAVEIIRKLRPMVARIRKVNNRVKDIMVSVLKEEGIGYGQSMGKRRSEGDVFETEAEREQEERAHMEVMGEEFEERLDRAVSKISVAMLAEEKGFRKYTKLCVTGLNANKVFSGVSNGDRERFEARCQAQMDSREHYDLSALLETSTLGLTSVSKRRLHFQDFLHAPYQRIPGLVLLLQRVQDSFKGLPIKVGDDLDATSRAYVDVGRLREMIARVGTTTDSARGVKMKEEATETLISRMDAHSEVTPEVLRSLGTCRLIGSLNVLYQHIEPLPKQATVKHLAAFLFDGYLILAKVKKNQKVYEPRHFFPLSMFVMYGVTTGPISPSIRLESGRFSYFLGALSAEEQAIWHDALDVARDKHVSPYAVPTSLPVSITQAIQEGWIEDAWKSSADITKPISSPQQTPALSRRASMGATKSLDLERITPVTRAKRRSPEKRHTMTGLPTKSLNPDDILSALKTVDAKSKNDSEPSTPVKSPVRTTFTAMTPDRNKELTQTLKQPQKSMIDNVMHGLEGIFDNQCAQIRAGETIRKSQSMGASSRRKSTTQLVGFKDSIGATVFTGAVTESVIPKREPTLGHVKGKPSLPDDWQPGETSELPPAVADSDEEEDEDEQEEESGGTSRPISEFGASTSRQPLPRNGSSTSLFGVPSSKSSFLFMSASNDDSRNSLRMRTKRDKTRKGAALAENEIAKEKEKDPVGHARKKSEPTRRKISSKEGMAHYTHIREKSQPASPMLSPAHEQPSFEISLRHEDEQAVYDSGSTTAPAEETVEEMAEGEDGVLLTAPGLKRRSFSYDSTPIARRPGPSRRITPPEYSIPEPHGPAPVQPFGASFGGFFDRSRRDSDRSRKDSRTSAESAAPGGLSRRSSFVSVKSSLKRSLSGISLLSTRKSPNIEVPGIGIDDGTGSSAQSTPGTEFSPMSPITGLYGAEDDYGRDALEMKRVAPTRQKSFKNLYGLGFSSMKPERG</sequence>
<feature type="region of interest" description="Disordered" evidence="1">
    <location>
        <begin position="803"/>
        <end position="861"/>
    </location>
</feature>
<feature type="compositionally biased region" description="Low complexity" evidence="1">
    <location>
        <begin position="1059"/>
        <end position="1070"/>
    </location>
</feature>
<organism evidence="3 4">
    <name type="scientific">Cryptococcus amylolentus CBS 6039</name>
    <dbReference type="NCBI Taxonomy" id="1295533"/>
    <lineage>
        <taxon>Eukaryota</taxon>
        <taxon>Fungi</taxon>
        <taxon>Dikarya</taxon>
        <taxon>Basidiomycota</taxon>
        <taxon>Agaricomycotina</taxon>
        <taxon>Tremellomycetes</taxon>
        <taxon>Tremellales</taxon>
        <taxon>Cryptococcaceae</taxon>
        <taxon>Cryptococcus</taxon>
    </lineage>
</organism>
<dbReference type="GeneID" id="30158584"/>
<dbReference type="Gene3D" id="1.20.900.10">
    <property type="entry name" value="Dbl homology (DH) domain"/>
    <property type="match status" value="1"/>
</dbReference>
<dbReference type="InterPro" id="IPR000219">
    <property type="entry name" value="DH_dom"/>
</dbReference>
<feature type="compositionally biased region" description="Basic and acidic residues" evidence="1">
    <location>
        <begin position="1097"/>
        <end position="1126"/>
    </location>
</feature>
<evidence type="ECO:0000256" key="1">
    <source>
        <dbReference type="SAM" id="MobiDB-lite"/>
    </source>
</evidence>
<name>A0A1E3HDC0_9TREE</name>
<feature type="compositionally biased region" description="Polar residues" evidence="1">
    <location>
        <begin position="806"/>
        <end position="815"/>
    </location>
</feature>
<feature type="region of interest" description="Disordered" evidence="1">
    <location>
        <begin position="981"/>
        <end position="1126"/>
    </location>
</feature>
<feature type="compositionally biased region" description="Polar residues" evidence="1">
    <location>
        <begin position="1313"/>
        <end position="1323"/>
    </location>
</feature>
<evidence type="ECO:0000313" key="3">
    <source>
        <dbReference type="EMBL" id="ODN73736.1"/>
    </source>
</evidence>
<feature type="compositionally biased region" description="Polar residues" evidence="1">
    <location>
        <begin position="1027"/>
        <end position="1054"/>
    </location>
</feature>
<dbReference type="OrthoDB" id="1716625at2759"/>
<proteinExistence type="predicted"/>
<dbReference type="GO" id="GO:0005737">
    <property type="term" value="C:cytoplasm"/>
    <property type="evidence" value="ECO:0007669"/>
    <property type="project" value="TreeGrafter"/>
</dbReference>
<feature type="region of interest" description="Disordered" evidence="1">
    <location>
        <begin position="206"/>
        <end position="362"/>
    </location>
</feature>
<dbReference type="SUPFAM" id="SSF50729">
    <property type="entry name" value="PH domain-like"/>
    <property type="match status" value="1"/>
</dbReference>
<feature type="compositionally biased region" description="Basic residues" evidence="1">
    <location>
        <begin position="1078"/>
        <end position="1089"/>
    </location>
</feature>
<feature type="compositionally biased region" description="Polar residues" evidence="1">
    <location>
        <begin position="16"/>
        <end position="30"/>
    </location>
</feature>
<evidence type="ECO:0000259" key="2">
    <source>
        <dbReference type="PROSITE" id="PS50010"/>
    </source>
</evidence>
<protein>
    <recommendedName>
        <fullName evidence="2">DH domain-containing protein</fullName>
    </recommendedName>
</protein>
<keyword evidence="4" id="KW-1185">Reference proteome</keyword>
<dbReference type="GO" id="GO:0005085">
    <property type="term" value="F:guanyl-nucleotide exchange factor activity"/>
    <property type="evidence" value="ECO:0007669"/>
    <property type="project" value="InterPro"/>
</dbReference>
<evidence type="ECO:0000313" key="4">
    <source>
        <dbReference type="Proteomes" id="UP000094065"/>
    </source>
</evidence>
<dbReference type="RefSeq" id="XP_018989598.1">
    <property type="nucleotide sequence ID" value="XM_019141955.1"/>
</dbReference>
<dbReference type="SUPFAM" id="SSF48065">
    <property type="entry name" value="DBL homology domain (DH-domain)"/>
    <property type="match status" value="1"/>
</dbReference>
<feature type="region of interest" description="Disordered" evidence="1">
    <location>
        <begin position="1163"/>
        <end position="1285"/>
    </location>
</feature>
<feature type="compositionally biased region" description="Acidic residues" evidence="1">
    <location>
        <begin position="1177"/>
        <end position="1187"/>
    </location>
</feature>
<dbReference type="EMBL" id="AWGJ01000012">
    <property type="protein sequence ID" value="ODN73736.1"/>
    <property type="molecule type" value="Genomic_DNA"/>
</dbReference>
<feature type="compositionally biased region" description="Acidic residues" evidence="1">
    <location>
        <begin position="1012"/>
        <end position="1026"/>
    </location>
</feature>
<feature type="compositionally biased region" description="Low complexity" evidence="1">
    <location>
        <begin position="59"/>
        <end position="70"/>
    </location>
</feature>
<accession>A0A1E3HDC0</accession>
<dbReference type="RefSeq" id="XP_018989599.1">
    <property type="nucleotide sequence ID" value="XM_019141956.1"/>
</dbReference>
<feature type="compositionally biased region" description="Low complexity" evidence="1">
    <location>
        <begin position="1271"/>
        <end position="1285"/>
    </location>
</feature>
<dbReference type="EMBL" id="AWGJ01000012">
    <property type="protein sequence ID" value="ODN73737.1"/>
    <property type="molecule type" value="Genomic_DNA"/>
</dbReference>
<feature type="domain" description="DH" evidence="2">
    <location>
        <begin position="372"/>
        <end position="625"/>
    </location>
</feature>
<feature type="compositionally biased region" description="Low complexity" evidence="1">
    <location>
        <begin position="322"/>
        <end position="333"/>
    </location>
</feature>
<comment type="caution">
    <text evidence="3">The sequence shown here is derived from an EMBL/GenBank/DDBJ whole genome shotgun (WGS) entry which is preliminary data.</text>
</comment>
<feature type="compositionally biased region" description="Basic and acidic residues" evidence="1">
    <location>
        <begin position="1246"/>
        <end position="1261"/>
    </location>
</feature>
<feature type="compositionally biased region" description="Polar residues" evidence="1">
    <location>
        <begin position="879"/>
        <end position="888"/>
    </location>
</feature>
<feature type="compositionally biased region" description="Basic residues" evidence="1">
    <location>
        <begin position="269"/>
        <end position="279"/>
    </location>
</feature>
<gene>
    <name evidence="3" type="ORF">L202_07275</name>
</gene>
<feature type="compositionally biased region" description="Pro residues" evidence="1">
    <location>
        <begin position="34"/>
        <end position="49"/>
    </location>
</feature>
<dbReference type="PANTHER" id="PTHR45818">
    <property type="entry name" value="PROTEIN VAV"/>
    <property type="match status" value="1"/>
</dbReference>
<feature type="compositionally biased region" description="Basic and acidic residues" evidence="1">
    <location>
        <begin position="335"/>
        <end position="348"/>
    </location>
</feature>
<dbReference type="STRING" id="1295533.A0A1E3HDC0"/>
<dbReference type="Proteomes" id="UP000094065">
    <property type="component" value="Unassembled WGS sequence"/>
</dbReference>
<feature type="compositionally biased region" description="Basic and acidic residues" evidence="1">
    <location>
        <begin position="127"/>
        <end position="136"/>
    </location>
</feature>